<dbReference type="RefSeq" id="WP_317796007.1">
    <property type="nucleotide sequence ID" value="NZ_AP028461.1"/>
</dbReference>
<feature type="domain" description="Mycothiol-dependent maleylpyruvate isomerase metal-binding" evidence="1">
    <location>
        <begin position="6"/>
        <end position="146"/>
    </location>
</feature>
<dbReference type="Proteomes" id="UP001597183">
    <property type="component" value="Unassembled WGS sequence"/>
</dbReference>
<keyword evidence="3" id="KW-1185">Reference proteome</keyword>
<gene>
    <name evidence="2" type="ORF">ACFQ5G_18420</name>
</gene>
<dbReference type="EMBL" id="JBHTMK010000023">
    <property type="protein sequence ID" value="MFD1367335.1"/>
    <property type="molecule type" value="Genomic_DNA"/>
</dbReference>
<dbReference type="SUPFAM" id="SSF109854">
    <property type="entry name" value="DinB/YfiT-like putative metalloenzymes"/>
    <property type="match status" value="1"/>
</dbReference>
<protein>
    <submittedName>
        <fullName evidence="2">Maleylpyruvate isomerase N-terminal domain-containing protein</fullName>
    </submittedName>
</protein>
<name>A0ABW4AAV9_9ACTN</name>
<comment type="caution">
    <text evidence="2">The sequence shown here is derived from an EMBL/GenBank/DDBJ whole genome shotgun (WGS) entry which is preliminary data.</text>
</comment>
<evidence type="ECO:0000313" key="3">
    <source>
        <dbReference type="Proteomes" id="UP001597183"/>
    </source>
</evidence>
<accession>A0ABW4AAV9</accession>
<dbReference type="InterPro" id="IPR017517">
    <property type="entry name" value="Maleyloyr_isom"/>
</dbReference>
<dbReference type="NCBIfam" id="TIGR03083">
    <property type="entry name" value="maleylpyruvate isomerase family mycothiol-dependent enzyme"/>
    <property type="match status" value="1"/>
</dbReference>
<dbReference type="Gene3D" id="1.20.120.450">
    <property type="entry name" value="dinb family like domain"/>
    <property type="match status" value="1"/>
</dbReference>
<sequence length="215" mass="23295">MSDVFTAEADAFAATLRELPPDAWAAPTRCVPWLVRDLVGHVITAVARTPVMIAAPAPERADTTATGYYRADERFSDASNAERVYTARQRAADAEGFAEVCRSAAALSAAQPAGRLVRTRHGDAMLLTDFLITRVVELALHGLDVADATGREPWLTTEASDLVLGLLFGPTWRKAVTDSGWPPELLLRRATGRAPVTDTEMRTLDRLGLRRLALG</sequence>
<reference evidence="3" key="1">
    <citation type="journal article" date="2019" name="Int. J. Syst. Evol. Microbiol.">
        <title>The Global Catalogue of Microorganisms (GCM) 10K type strain sequencing project: providing services to taxonomists for standard genome sequencing and annotation.</title>
        <authorList>
            <consortium name="The Broad Institute Genomics Platform"/>
            <consortium name="The Broad Institute Genome Sequencing Center for Infectious Disease"/>
            <person name="Wu L."/>
            <person name="Ma J."/>
        </authorList>
    </citation>
    <scope>NUCLEOTIDE SEQUENCE [LARGE SCALE GENOMIC DNA]</scope>
    <source>
        <strain evidence="3">CCM 7526</strain>
    </source>
</reference>
<evidence type="ECO:0000259" key="1">
    <source>
        <dbReference type="Pfam" id="PF11716"/>
    </source>
</evidence>
<proteinExistence type="predicted"/>
<keyword evidence="2" id="KW-0413">Isomerase</keyword>
<evidence type="ECO:0000313" key="2">
    <source>
        <dbReference type="EMBL" id="MFD1367335.1"/>
    </source>
</evidence>
<organism evidence="2 3">
    <name type="scientific">Actinoplanes sichuanensis</name>
    <dbReference type="NCBI Taxonomy" id="512349"/>
    <lineage>
        <taxon>Bacteria</taxon>
        <taxon>Bacillati</taxon>
        <taxon>Actinomycetota</taxon>
        <taxon>Actinomycetes</taxon>
        <taxon>Micromonosporales</taxon>
        <taxon>Micromonosporaceae</taxon>
        <taxon>Actinoplanes</taxon>
    </lineage>
</organism>
<dbReference type="InterPro" id="IPR034660">
    <property type="entry name" value="DinB/YfiT-like"/>
</dbReference>
<dbReference type="Pfam" id="PF11716">
    <property type="entry name" value="MDMPI_N"/>
    <property type="match status" value="1"/>
</dbReference>
<dbReference type="InterPro" id="IPR024344">
    <property type="entry name" value="MDMPI_metal-binding"/>
</dbReference>
<dbReference type="GO" id="GO:0016853">
    <property type="term" value="F:isomerase activity"/>
    <property type="evidence" value="ECO:0007669"/>
    <property type="project" value="UniProtKB-KW"/>
</dbReference>